<sequence>MLKLNYTERSFYLECITLSLEEWVAQRVILALRIGQTLHFEPSTASFLLPVDLPGVERLKAEAQRNDGEIIALSTCDAEYLEITLRGSWLSDGAEEAQGVFITTMSDRTEFFLHKLWQEAQVCASVLSD</sequence>
<proteinExistence type="predicted"/>
<dbReference type="AlphaFoldDB" id="A0A480A1F9"/>
<organism evidence="1 2">
    <name type="scientific">Sphaerospermopsis reniformis</name>
    <dbReference type="NCBI Taxonomy" id="531300"/>
    <lineage>
        <taxon>Bacteria</taxon>
        <taxon>Bacillati</taxon>
        <taxon>Cyanobacteriota</taxon>
        <taxon>Cyanophyceae</taxon>
        <taxon>Nostocales</taxon>
        <taxon>Aphanizomenonaceae</taxon>
        <taxon>Sphaerospermopsis</taxon>
    </lineage>
</organism>
<protein>
    <submittedName>
        <fullName evidence="1">Uncharacterized protein</fullName>
    </submittedName>
</protein>
<evidence type="ECO:0000313" key="1">
    <source>
        <dbReference type="EMBL" id="GCL38689.1"/>
    </source>
</evidence>
<dbReference type="RefSeq" id="WP_137668503.1">
    <property type="nucleotide sequence ID" value="NZ_BJCE01000163.1"/>
</dbReference>
<dbReference type="EMBL" id="BJCE01000163">
    <property type="protein sequence ID" value="GCL38689.1"/>
    <property type="molecule type" value="Genomic_DNA"/>
</dbReference>
<dbReference type="Proteomes" id="UP000300142">
    <property type="component" value="Unassembled WGS sequence"/>
</dbReference>
<gene>
    <name evidence="1" type="ORF">SR1949_38070</name>
</gene>
<dbReference type="InterPro" id="IPR054664">
    <property type="entry name" value="Alr0857-like"/>
</dbReference>
<comment type="caution">
    <text evidence="1">The sequence shown here is derived from an EMBL/GenBank/DDBJ whole genome shotgun (WGS) entry which is preliminary data.</text>
</comment>
<accession>A0A480A1F9</accession>
<dbReference type="NCBIfam" id="NF045647">
    <property type="entry name" value="alr0857_fam"/>
    <property type="match status" value="1"/>
</dbReference>
<evidence type="ECO:0000313" key="2">
    <source>
        <dbReference type="Proteomes" id="UP000300142"/>
    </source>
</evidence>
<name>A0A480A1F9_9CYAN</name>
<keyword evidence="2" id="KW-1185">Reference proteome</keyword>
<reference evidence="2" key="1">
    <citation type="submission" date="2019-02" db="EMBL/GenBank/DDBJ databases">
        <title>Draft genome sequence of Sphaerospermopsis reniformis NIES-1949.</title>
        <authorList>
            <person name="Yamaguchi H."/>
            <person name="Suzuki S."/>
            <person name="Kawachi M."/>
        </authorList>
    </citation>
    <scope>NUCLEOTIDE SEQUENCE [LARGE SCALE GENOMIC DNA]</scope>
    <source>
        <strain evidence="2">NIES-1949</strain>
    </source>
</reference>